<keyword evidence="6" id="KW-1185">Reference proteome</keyword>
<dbReference type="InterPro" id="IPR050922">
    <property type="entry name" value="LytR/CpsA/Psr_CW_biosynth"/>
</dbReference>
<evidence type="ECO:0000313" key="5">
    <source>
        <dbReference type="EMBL" id="PZD93911.1"/>
    </source>
</evidence>
<feature type="region of interest" description="Disordered" evidence="2">
    <location>
        <begin position="1"/>
        <end position="29"/>
    </location>
</feature>
<dbReference type="Pfam" id="PF03816">
    <property type="entry name" value="LytR_cpsA_psr"/>
    <property type="match status" value="1"/>
</dbReference>
<evidence type="ECO:0000259" key="4">
    <source>
        <dbReference type="Pfam" id="PF03816"/>
    </source>
</evidence>
<sequence>MNPGSQLPPRAAARKTQSKPKTGKKSNTKSKGGFRWGRFFFISFFVILLLAAAFIGYLWWETKGALQDISTDNNNGVETVVAPEDSVKVKPTALLLLGLDHRPKLGTMNTDVIMVAALNPKTKSAVVVSIPRDTRVELPGYKTQKANHYYAGFYMNSEQSAKEAKEAAARDGVKKMFGEFFDIPIQYTAVINFDGFSAVVDALGGVEVDVDMDMRYKDSVDGTDINLTKGLQTLNGKQALDFVRYRKSNNGTKASSDFERNKRQAVVLGAVTDKMKSLGGAAKMGAVIDRVGKNMKMDMPAKEIENMMYTYFGISKEDITFIPIEGSWRSPYVYLNEEKLAEAKAALQAKLAE</sequence>
<comment type="similarity">
    <text evidence="1">Belongs to the LytR/CpsA/Psr (LCP) family.</text>
</comment>
<name>A0A2W1LQ04_9BACL</name>
<dbReference type="OrthoDB" id="27330at2"/>
<evidence type="ECO:0000313" key="6">
    <source>
        <dbReference type="Proteomes" id="UP000249522"/>
    </source>
</evidence>
<comment type="caution">
    <text evidence="5">The sequence shown here is derived from an EMBL/GenBank/DDBJ whole genome shotgun (WGS) entry which is preliminary data.</text>
</comment>
<keyword evidence="3" id="KW-0472">Membrane</keyword>
<reference evidence="5 6" key="1">
    <citation type="submission" date="2018-06" db="EMBL/GenBank/DDBJ databases">
        <title>Paenibacillus imtechensis sp. nov.</title>
        <authorList>
            <person name="Pinnaka A.K."/>
            <person name="Singh H."/>
            <person name="Kaur M."/>
        </authorList>
    </citation>
    <scope>NUCLEOTIDE SEQUENCE [LARGE SCALE GENOMIC DNA]</scope>
    <source>
        <strain evidence="5 6">SMB1</strain>
    </source>
</reference>
<protein>
    <submittedName>
        <fullName evidence="5">LytR family transcriptional regulator</fullName>
    </submittedName>
</protein>
<keyword evidence="3" id="KW-0812">Transmembrane</keyword>
<gene>
    <name evidence="5" type="ORF">DNH61_20660</name>
</gene>
<evidence type="ECO:0000256" key="3">
    <source>
        <dbReference type="SAM" id="Phobius"/>
    </source>
</evidence>
<feature type="domain" description="Cell envelope-related transcriptional attenuator" evidence="4">
    <location>
        <begin position="109"/>
        <end position="277"/>
    </location>
</feature>
<dbReference type="Gene3D" id="3.40.630.190">
    <property type="entry name" value="LCP protein"/>
    <property type="match status" value="1"/>
</dbReference>
<dbReference type="AlphaFoldDB" id="A0A2W1LQ04"/>
<proteinExistence type="inferred from homology"/>
<dbReference type="PANTHER" id="PTHR33392">
    <property type="entry name" value="POLYISOPRENYL-TEICHOIC ACID--PEPTIDOGLYCAN TEICHOIC ACID TRANSFERASE TAGU"/>
    <property type="match status" value="1"/>
</dbReference>
<dbReference type="InterPro" id="IPR004474">
    <property type="entry name" value="LytR_CpsA_psr"/>
</dbReference>
<accession>A0A2W1LQ04</accession>
<organism evidence="5 6">
    <name type="scientific">Paenibacillus sambharensis</name>
    <dbReference type="NCBI Taxonomy" id="1803190"/>
    <lineage>
        <taxon>Bacteria</taxon>
        <taxon>Bacillati</taxon>
        <taxon>Bacillota</taxon>
        <taxon>Bacilli</taxon>
        <taxon>Bacillales</taxon>
        <taxon>Paenibacillaceae</taxon>
        <taxon>Paenibacillus</taxon>
    </lineage>
</organism>
<dbReference type="EMBL" id="QKRB01000055">
    <property type="protein sequence ID" value="PZD93911.1"/>
    <property type="molecule type" value="Genomic_DNA"/>
</dbReference>
<feature type="transmembrane region" description="Helical" evidence="3">
    <location>
        <begin position="39"/>
        <end position="60"/>
    </location>
</feature>
<evidence type="ECO:0000256" key="1">
    <source>
        <dbReference type="ARBA" id="ARBA00006068"/>
    </source>
</evidence>
<dbReference type="PANTHER" id="PTHR33392:SF6">
    <property type="entry name" value="POLYISOPRENYL-TEICHOIC ACID--PEPTIDOGLYCAN TEICHOIC ACID TRANSFERASE TAGU"/>
    <property type="match status" value="1"/>
</dbReference>
<dbReference type="RefSeq" id="WP_111148721.1">
    <property type="nucleotide sequence ID" value="NZ_QKRB01000055.1"/>
</dbReference>
<dbReference type="Proteomes" id="UP000249522">
    <property type="component" value="Unassembled WGS sequence"/>
</dbReference>
<dbReference type="NCBIfam" id="TIGR00350">
    <property type="entry name" value="lytR_cpsA_psr"/>
    <property type="match status" value="1"/>
</dbReference>
<evidence type="ECO:0000256" key="2">
    <source>
        <dbReference type="SAM" id="MobiDB-lite"/>
    </source>
</evidence>
<keyword evidence="3" id="KW-1133">Transmembrane helix</keyword>
<feature type="compositionally biased region" description="Basic residues" evidence="2">
    <location>
        <begin position="12"/>
        <end position="28"/>
    </location>
</feature>